<evidence type="ECO:0000256" key="1">
    <source>
        <dbReference type="SAM" id="SignalP"/>
    </source>
</evidence>
<dbReference type="InterPro" id="IPR037401">
    <property type="entry name" value="SnoaL-like"/>
</dbReference>
<name>A0ABY6CCJ3_9HYPH</name>
<keyword evidence="4" id="KW-1185">Reference proteome</keyword>
<dbReference type="EMBL" id="CP104965">
    <property type="protein sequence ID" value="UXN69965.1"/>
    <property type="molecule type" value="Genomic_DNA"/>
</dbReference>
<gene>
    <name evidence="3" type="ORF">N8A98_22620</name>
</gene>
<feature type="domain" description="SnoaL-like" evidence="2">
    <location>
        <begin position="58"/>
        <end position="153"/>
    </location>
</feature>
<feature type="chain" id="PRO_5045425869" evidence="1">
    <location>
        <begin position="26"/>
        <end position="210"/>
    </location>
</feature>
<dbReference type="SUPFAM" id="SSF54427">
    <property type="entry name" value="NTF2-like"/>
    <property type="match status" value="1"/>
</dbReference>
<dbReference type="InterPro" id="IPR032710">
    <property type="entry name" value="NTF2-like_dom_sf"/>
</dbReference>
<reference evidence="3 4" key="1">
    <citation type="submission" date="2022-09" db="EMBL/GenBank/DDBJ databases">
        <title>Interaction between co-microsymbionts with complementary sets of symbiotic genes in legume-rhizobium systems.</title>
        <authorList>
            <person name="Safronova V."/>
            <person name="Sazanova A."/>
            <person name="Afonin A."/>
            <person name="Chirak E."/>
        </authorList>
    </citation>
    <scope>NUCLEOTIDE SEQUENCE [LARGE SCALE GENOMIC DNA]</scope>
    <source>
        <strain evidence="3 4">A18/4-1</strain>
    </source>
</reference>
<organism evidence="3 4">
    <name type="scientific">Devosia neptuniae</name>
    <dbReference type="NCBI Taxonomy" id="191302"/>
    <lineage>
        <taxon>Bacteria</taxon>
        <taxon>Pseudomonadati</taxon>
        <taxon>Pseudomonadota</taxon>
        <taxon>Alphaproteobacteria</taxon>
        <taxon>Hyphomicrobiales</taxon>
        <taxon>Devosiaceae</taxon>
        <taxon>Devosia</taxon>
    </lineage>
</organism>
<evidence type="ECO:0000313" key="3">
    <source>
        <dbReference type="EMBL" id="UXN69965.1"/>
    </source>
</evidence>
<evidence type="ECO:0000259" key="2">
    <source>
        <dbReference type="Pfam" id="PF12680"/>
    </source>
</evidence>
<dbReference type="Pfam" id="PF12680">
    <property type="entry name" value="SnoaL_2"/>
    <property type="match status" value="1"/>
</dbReference>
<feature type="signal peptide" evidence="1">
    <location>
        <begin position="1"/>
        <end position="25"/>
    </location>
</feature>
<accession>A0ABY6CCJ3</accession>
<protein>
    <submittedName>
        <fullName evidence="3">Nuclear transport factor 2 family protein</fullName>
    </submittedName>
</protein>
<keyword evidence="1" id="KW-0732">Signal</keyword>
<proteinExistence type="predicted"/>
<evidence type="ECO:0000313" key="4">
    <source>
        <dbReference type="Proteomes" id="UP001061862"/>
    </source>
</evidence>
<sequence length="210" mass="23064">MLKRNVRMLTAVLTMLPCLPVALSAAEVRPGVEYSGAIEEAGSPRAQFQDLILDLASSWASCNSDLMAKTVAPDVDFSYPTSHITGVDAVLADLKLFCEQASDTSIFLPADAFYIDTETGRVAAELQFRTFQRGNRQVVNDVWVATVADGQISVIKEYLDGRVKNLQAQGILQLEESPEFLTPWPPRTEAWKDCFPVLKVEPTNSCPAPK</sequence>
<dbReference type="Gene3D" id="3.10.450.50">
    <property type="match status" value="1"/>
</dbReference>
<dbReference type="Proteomes" id="UP001061862">
    <property type="component" value="Chromosome"/>
</dbReference>
<dbReference type="RefSeq" id="WP_262168700.1">
    <property type="nucleotide sequence ID" value="NZ_CP104965.1"/>
</dbReference>